<dbReference type="InterPro" id="IPR025420">
    <property type="entry name" value="DUF4143"/>
</dbReference>
<dbReference type="AlphaFoldDB" id="A0A0W8FSD1"/>
<dbReference type="PANTHER" id="PTHR43566">
    <property type="entry name" value="CONSERVED PROTEIN"/>
    <property type="match status" value="1"/>
</dbReference>
<gene>
    <name evidence="3" type="ORF">ASZ90_006468</name>
</gene>
<dbReference type="PANTHER" id="PTHR43566:SF2">
    <property type="entry name" value="DUF4143 DOMAIN-CONTAINING PROTEIN"/>
    <property type="match status" value="1"/>
</dbReference>
<evidence type="ECO:0000259" key="2">
    <source>
        <dbReference type="Pfam" id="PF13635"/>
    </source>
</evidence>
<reference evidence="3" key="1">
    <citation type="journal article" date="2015" name="Proc. Natl. Acad. Sci. U.S.A.">
        <title>Networks of energetic and metabolic interactions define dynamics in microbial communities.</title>
        <authorList>
            <person name="Embree M."/>
            <person name="Liu J.K."/>
            <person name="Al-Bassam M.M."/>
            <person name="Zengler K."/>
        </authorList>
    </citation>
    <scope>NUCLEOTIDE SEQUENCE</scope>
</reference>
<name>A0A0W8FSD1_9ZZZZ</name>
<comment type="caution">
    <text evidence="3">The sequence shown here is derived from an EMBL/GenBank/DDBJ whole genome shotgun (WGS) entry which is preliminary data.</text>
</comment>
<feature type="domain" description="AAA" evidence="1">
    <location>
        <begin position="2"/>
        <end position="115"/>
    </location>
</feature>
<evidence type="ECO:0000313" key="3">
    <source>
        <dbReference type="EMBL" id="KUG23740.1"/>
    </source>
</evidence>
<dbReference type="InterPro" id="IPR027417">
    <property type="entry name" value="P-loop_NTPase"/>
</dbReference>
<proteinExistence type="predicted"/>
<dbReference type="SUPFAM" id="SSF52540">
    <property type="entry name" value="P-loop containing nucleoside triphosphate hydrolases"/>
    <property type="match status" value="1"/>
</dbReference>
<dbReference type="InterPro" id="IPR041682">
    <property type="entry name" value="AAA_14"/>
</dbReference>
<dbReference type="EMBL" id="LNQE01000889">
    <property type="protein sequence ID" value="KUG23740.1"/>
    <property type="molecule type" value="Genomic_DNA"/>
</dbReference>
<evidence type="ECO:0000259" key="1">
    <source>
        <dbReference type="Pfam" id="PF13173"/>
    </source>
</evidence>
<dbReference type="Pfam" id="PF13635">
    <property type="entry name" value="DUF4143"/>
    <property type="match status" value="1"/>
</dbReference>
<accession>A0A0W8FSD1</accession>
<feature type="domain" description="DUF4143" evidence="2">
    <location>
        <begin position="172"/>
        <end position="331"/>
    </location>
</feature>
<dbReference type="Pfam" id="PF13173">
    <property type="entry name" value="AAA_14"/>
    <property type="match status" value="1"/>
</dbReference>
<protein>
    <submittedName>
        <fullName evidence="3">Aaa+ superfamily protein</fullName>
    </submittedName>
</protein>
<organism evidence="3">
    <name type="scientific">hydrocarbon metagenome</name>
    <dbReference type="NCBI Taxonomy" id="938273"/>
    <lineage>
        <taxon>unclassified sequences</taxon>
        <taxon>metagenomes</taxon>
        <taxon>ecological metagenomes</taxon>
    </lineage>
</organism>
<sequence length="382" mass="43871">MVAVTGPRQSGKTTLTRMVFEKHEYVSLEEPHEREFALSDPRGFLKRYKGGVILDEIQRAPELLSYIQGIVDSGVDSGKFILTGSQQFHLSAKVSQTLAGRTAIVNLLPFSIDELRKIPSRDPWVWKELPERRKNPEFNFETIMYKGFYPRIHDKSLAPQDWLAGYYQTYVERDVREISNIGNLEIFQRFVRLCAGRSGQLLNLSSLASDCGISHTTARQWISILQAGFIVHLLPPHFNNFSKRIIKTPKLYFLDTGLLCYLLRIREPADLTDHAMRGAVFETYVVSELFKAFVHRGETPPLYFWRDRTGHEVDVIIDTGKQLIPIEIKSGRTISNSFFEGIRYFMSIGTKISQTGVMIHGGDELYKRENFLVLPWFQVTSK</sequence>